<evidence type="ECO:0000313" key="1">
    <source>
        <dbReference type="EMBL" id="RJL24109.1"/>
    </source>
</evidence>
<reference evidence="1 2" key="1">
    <citation type="submission" date="2018-09" db="EMBL/GenBank/DDBJ databases">
        <title>YIM 75507 draft genome.</title>
        <authorList>
            <person name="Tang S."/>
            <person name="Feng Y."/>
        </authorList>
    </citation>
    <scope>NUCLEOTIDE SEQUENCE [LARGE SCALE GENOMIC DNA]</scope>
    <source>
        <strain evidence="1 2">YIM 75507</strain>
    </source>
</reference>
<evidence type="ECO:0000313" key="2">
    <source>
        <dbReference type="Proteomes" id="UP000265768"/>
    </source>
</evidence>
<organism evidence="1 2">
    <name type="scientific">Bailinhaonella thermotolerans</name>
    <dbReference type="NCBI Taxonomy" id="1070861"/>
    <lineage>
        <taxon>Bacteria</taxon>
        <taxon>Bacillati</taxon>
        <taxon>Actinomycetota</taxon>
        <taxon>Actinomycetes</taxon>
        <taxon>Streptosporangiales</taxon>
        <taxon>Streptosporangiaceae</taxon>
        <taxon>Bailinhaonella</taxon>
    </lineage>
</organism>
<comment type="caution">
    <text evidence="1">The sequence shown here is derived from an EMBL/GenBank/DDBJ whole genome shotgun (WGS) entry which is preliminary data.</text>
</comment>
<accession>A0A3A4A821</accession>
<dbReference type="EMBL" id="QZEY01000016">
    <property type="protein sequence ID" value="RJL24109.1"/>
    <property type="molecule type" value="Genomic_DNA"/>
</dbReference>
<dbReference type="AlphaFoldDB" id="A0A3A4A821"/>
<name>A0A3A4A821_9ACTN</name>
<dbReference type="RefSeq" id="WP_119929965.1">
    <property type="nucleotide sequence ID" value="NZ_QZEY01000016.1"/>
</dbReference>
<keyword evidence="2" id="KW-1185">Reference proteome</keyword>
<sequence length="83" mass="9596">MFYAGRGHAWVKKIIGDLLDRADRRLCGRADECARAYGWDVTRTGFGARRYHDPEFDLMHVDADHLGPYLDRWATTLLDRTPS</sequence>
<gene>
    <name evidence="1" type="ORF">D5H75_30095</name>
</gene>
<dbReference type="Proteomes" id="UP000265768">
    <property type="component" value="Unassembled WGS sequence"/>
</dbReference>
<dbReference type="OrthoDB" id="3543439at2"/>
<proteinExistence type="predicted"/>
<protein>
    <submittedName>
        <fullName evidence="1">Uncharacterized protein</fullName>
    </submittedName>
</protein>